<feature type="transmembrane region" description="Helical" evidence="1">
    <location>
        <begin position="54"/>
        <end position="75"/>
    </location>
</feature>
<keyword evidence="1" id="KW-0812">Transmembrane</keyword>
<reference evidence="2" key="1">
    <citation type="submission" date="2022-03" db="EMBL/GenBank/DDBJ databases">
        <authorList>
            <person name="Sayadi A."/>
        </authorList>
    </citation>
    <scope>NUCLEOTIDE SEQUENCE</scope>
</reference>
<sequence length="81" mass="9598">MLLTMQMERYVREVNLEEMQYQELFMAVGSKRLLTGYGFHCGSFQYWSRTSRCFFGDCFFFSTGCWSVINAFLWATCHNST</sequence>
<evidence type="ECO:0000313" key="3">
    <source>
        <dbReference type="Proteomes" id="UP001152888"/>
    </source>
</evidence>
<keyword evidence="1" id="KW-1133">Transmembrane helix</keyword>
<dbReference type="Proteomes" id="UP001152888">
    <property type="component" value="Unassembled WGS sequence"/>
</dbReference>
<evidence type="ECO:0000313" key="2">
    <source>
        <dbReference type="EMBL" id="CAH1981402.1"/>
    </source>
</evidence>
<keyword evidence="3" id="KW-1185">Reference proteome</keyword>
<protein>
    <submittedName>
        <fullName evidence="2">Uncharacterized protein</fullName>
    </submittedName>
</protein>
<dbReference type="AlphaFoldDB" id="A0A9P0KVR2"/>
<gene>
    <name evidence="2" type="ORF">ACAOBT_LOCUS14458</name>
</gene>
<comment type="caution">
    <text evidence="2">The sequence shown here is derived from an EMBL/GenBank/DDBJ whole genome shotgun (WGS) entry which is preliminary data.</text>
</comment>
<dbReference type="EMBL" id="CAKOFQ010006908">
    <property type="protein sequence ID" value="CAH1981402.1"/>
    <property type="molecule type" value="Genomic_DNA"/>
</dbReference>
<keyword evidence="1" id="KW-0472">Membrane</keyword>
<accession>A0A9P0KVR2</accession>
<name>A0A9P0KVR2_ACAOB</name>
<evidence type="ECO:0000256" key="1">
    <source>
        <dbReference type="SAM" id="Phobius"/>
    </source>
</evidence>
<organism evidence="2 3">
    <name type="scientific">Acanthoscelides obtectus</name>
    <name type="common">Bean weevil</name>
    <name type="synonym">Bruchus obtectus</name>
    <dbReference type="NCBI Taxonomy" id="200917"/>
    <lineage>
        <taxon>Eukaryota</taxon>
        <taxon>Metazoa</taxon>
        <taxon>Ecdysozoa</taxon>
        <taxon>Arthropoda</taxon>
        <taxon>Hexapoda</taxon>
        <taxon>Insecta</taxon>
        <taxon>Pterygota</taxon>
        <taxon>Neoptera</taxon>
        <taxon>Endopterygota</taxon>
        <taxon>Coleoptera</taxon>
        <taxon>Polyphaga</taxon>
        <taxon>Cucujiformia</taxon>
        <taxon>Chrysomeloidea</taxon>
        <taxon>Chrysomelidae</taxon>
        <taxon>Bruchinae</taxon>
        <taxon>Bruchini</taxon>
        <taxon>Acanthoscelides</taxon>
    </lineage>
</organism>
<proteinExistence type="predicted"/>